<dbReference type="OrthoDB" id="1953485at2"/>
<gene>
    <name evidence="3" type="ORF">CLPU_22c00050</name>
</gene>
<evidence type="ECO:0000313" key="4">
    <source>
        <dbReference type="Proteomes" id="UP000037267"/>
    </source>
</evidence>
<evidence type="ECO:0000313" key="3">
    <source>
        <dbReference type="EMBL" id="KNF07153.1"/>
    </source>
</evidence>
<reference evidence="4" key="1">
    <citation type="submission" date="2015-07" db="EMBL/GenBank/DDBJ databases">
        <title>Draft genome sequence of the purine-degrading Gottschalkia purinilyticum DSM 1384 (formerly Clostridium purinilyticum).</title>
        <authorList>
            <person name="Poehlein A."/>
            <person name="Schiel-Bengelsdorf B."/>
            <person name="Bengelsdorf F.R."/>
            <person name="Daniel R."/>
            <person name="Duerre P."/>
        </authorList>
    </citation>
    <scope>NUCLEOTIDE SEQUENCE [LARGE SCALE GENOMIC DNA]</scope>
    <source>
        <strain evidence="4">DSM 1384</strain>
    </source>
</reference>
<proteinExistence type="predicted"/>
<keyword evidence="1" id="KW-0175">Coiled coil</keyword>
<comment type="caution">
    <text evidence="3">The sequence shown here is derived from an EMBL/GenBank/DDBJ whole genome shotgun (WGS) entry which is preliminary data.</text>
</comment>
<organism evidence="3 4">
    <name type="scientific">Gottschalkia purinilytica</name>
    <name type="common">Clostridium purinilyticum</name>
    <dbReference type="NCBI Taxonomy" id="1503"/>
    <lineage>
        <taxon>Bacteria</taxon>
        <taxon>Bacillati</taxon>
        <taxon>Bacillota</taxon>
        <taxon>Tissierellia</taxon>
        <taxon>Tissierellales</taxon>
        <taxon>Gottschalkiaceae</taxon>
        <taxon>Gottschalkia</taxon>
    </lineage>
</organism>
<feature type="coiled-coil region" evidence="1">
    <location>
        <begin position="8"/>
        <end position="45"/>
    </location>
</feature>
<protein>
    <submittedName>
        <fullName evidence="3">Na+/phosphate symporter</fullName>
    </submittedName>
</protein>
<dbReference type="Pfam" id="PF04545">
    <property type="entry name" value="Sigma70_r4"/>
    <property type="match status" value="1"/>
</dbReference>
<feature type="domain" description="RNA polymerase sigma-70 region 4" evidence="2">
    <location>
        <begin position="112"/>
        <end position="158"/>
    </location>
</feature>
<dbReference type="InterPro" id="IPR007630">
    <property type="entry name" value="RNA_pol_sigma70_r4"/>
</dbReference>
<feature type="coiled-coil region" evidence="1">
    <location>
        <begin position="70"/>
        <end position="118"/>
    </location>
</feature>
<dbReference type="InterPro" id="IPR036388">
    <property type="entry name" value="WH-like_DNA-bd_sf"/>
</dbReference>
<sequence>MERTERMIRGYYRNKKRLNTSLQKLEVQKERIEQIRRDIKECNISLDTTISSIDYSVDRVQGSTVISAIERELERNIDMLIRELERAIRYKITLEYRIKRKEEQLMNLEVILRGLDQEERKLLELLYKDKKTYRQIEHELHMTRSTISRRKKEILTSLAEIL</sequence>
<dbReference type="Gene3D" id="1.10.10.10">
    <property type="entry name" value="Winged helix-like DNA-binding domain superfamily/Winged helix DNA-binding domain"/>
    <property type="match status" value="1"/>
</dbReference>
<accession>A0A0L0W6L8</accession>
<dbReference type="GO" id="GO:0006352">
    <property type="term" value="P:DNA-templated transcription initiation"/>
    <property type="evidence" value="ECO:0007669"/>
    <property type="project" value="InterPro"/>
</dbReference>
<evidence type="ECO:0000256" key="1">
    <source>
        <dbReference type="SAM" id="Coils"/>
    </source>
</evidence>
<dbReference type="SUPFAM" id="SSF88659">
    <property type="entry name" value="Sigma3 and sigma4 domains of RNA polymerase sigma factors"/>
    <property type="match status" value="1"/>
</dbReference>
<dbReference type="InterPro" id="IPR013324">
    <property type="entry name" value="RNA_pol_sigma_r3/r4-like"/>
</dbReference>
<dbReference type="AlphaFoldDB" id="A0A0L0W6L8"/>
<dbReference type="STRING" id="1503.CLPU_22c00050"/>
<dbReference type="GO" id="GO:0003700">
    <property type="term" value="F:DNA-binding transcription factor activity"/>
    <property type="evidence" value="ECO:0007669"/>
    <property type="project" value="InterPro"/>
</dbReference>
<dbReference type="Proteomes" id="UP000037267">
    <property type="component" value="Unassembled WGS sequence"/>
</dbReference>
<name>A0A0L0W6L8_GOTPU</name>
<keyword evidence="4" id="KW-1185">Reference proteome</keyword>
<dbReference type="RefSeq" id="WP_050378717.1">
    <property type="nucleotide sequence ID" value="NZ_LGSS01000022.1"/>
</dbReference>
<dbReference type="EMBL" id="LGSS01000022">
    <property type="protein sequence ID" value="KNF07153.1"/>
    <property type="molecule type" value="Genomic_DNA"/>
</dbReference>
<evidence type="ECO:0000259" key="2">
    <source>
        <dbReference type="Pfam" id="PF04545"/>
    </source>
</evidence>